<evidence type="ECO:0000256" key="11">
    <source>
        <dbReference type="RuleBase" id="RU004253"/>
    </source>
</evidence>
<evidence type="ECO:0000256" key="6">
    <source>
        <dbReference type="ARBA" id="ARBA00047334"/>
    </source>
</evidence>
<comment type="function">
    <text evidence="9">Condenses 4-methyl-5-(beta-hydroxyethyl)thiazole monophosphate (THZ-P) and 2-methyl-4-amino-5-hydroxymethyl pyrimidine pyrophosphate (HMP-PP) to form thiamine monophosphate (TMP).</text>
</comment>
<evidence type="ECO:0000256" key="7">
    <source>
        <dbReference type="ARBA" id="ARBA00047851"/>
    </source>
</evidence>
<feature type="binding site" evidence="9">
    <location>
        <position position="161"/>
    </location>
    <ligand>
        <name>4-amino-2-methyl-5-(diphosphooxymethyl)pyrimidine</name>
        <dbReference type="ChEBI" id="CHEBI:57841"/>
    </ligand>
</feature>
<evidence type="ECO:0000256" key="4">
    <source>
        <dbReference type="ARBA" id="ARBA00022842"/>
    </source>
</evidence>
<dbReference type="GO" id="GO:0005737">
    <property type="term" value="C:cytoplasm"/>
    <property type="evidence" value="ECO:0007669"/>
    <property type="project" value="TreeGrafter"/>
</dbReference>
<dbReference type="RefSeq" id="WP_048126182.1">
    <property type="nucleotide sequence ID" value="NZ_CP009515.1"/>
</dbReference>
<feature type="region of interest" description="Disordered" evidence="12">
    <location>
        <begin position="1"/>
        <end position="21"/>
    </location>
</feature>
<keyword evidence="4 9" id="KW-0460">Magnesium</keyword>
<keyword evidence="2 9" id="KW-0808">Transferase</keyword>
<evidence type="ECO:0000256" key="12">
    <source>
        <dbReference type="SAM" id="MobiDB-lite"/>
    </source>
</evidence>
<dbReference type="EMBL" id="CP009515">
    <property type="protein sequence ID" value="AKB74963.1"/>
    <property type="molecule type" value="Genomic_DNA"/>
</dbReference>
<keyword evidence="3 9" id="KW-0479">Metal-binding</keyword>
<evidence type="ECO:0000256" key="2">
    <source>
        <dbReference type="ARBA" id="ARBA00022679"/>
    </source>
</evidence>
<feature type="binding site" evidence="9">
    <location>
        <begin position="158"/>
        <end position="160"/>
    </location>
    <ligand>
        <name>2-[(2R,5Z)-2-carboxy-4-methylthiazol-5(2H)-ylidene]ethyl phosphate</name>
        <dbReference type="ChEBI" id="CHEBI:62899"/>
    </ligand>
</feature>
<evidence type="ECO:0000259" key="13">
    <source>
        <dbReference type="Pfam" id="PF02581"/>
    </source>
</evidence>
<dbReference type="CDD" id="cd00564">
    <property type="entry name" value="TMP_TenI"/>
    <property type="match status" value="1"/>
</dbReference>
<evidence type="ECO:0000256" key="3">
    <source>
        <dbReference type="ARBA" id="ARBA00022723"/>
    </source>
</evidence>
<comment type="cofactor">
    <cofactor evidence="9">
        <name>Mg(2+)</name>
        <dbReference type="ChEBI" id="CHEBI:18420"/>
    </cofactor>
    <text evidence="9">Binds 1 Mg(2+) ion per subunit.</text>
</comment>
<dbReference type="Pfam" id="PF02581">
    <property type="entry name" value="TMP-TENI"/>
    <property type="match status" value="1"/>
</dbReference>
<comment type="catalytic activity">
    <reaction evidence="6 9 10">
        <text>4-methyl-5-(2-phosphooxyethyl)-thiazole + 4-amino-2-methyl-5-(diphosphooxymethyl)pyrimidine + H(+) = thiamine phosphate + diphosphate</text>
        <dbReference type="Rhea" id="RHEA:22328"/>
        <dbReference type="ChEBI" id="CHEBI:15378"/>
        <dbReference type="ChEBI" id="CHEBI:33019"/>
        <dbReference type="ChEBI" id="CHEBI:37575"/>
        <dbReference type="ChEBI" id="CHEBI:57841"/>
        <dbReference type="ChEBI" id="CHEBI:58296"/>
        <dbReference type="EC" id="2.5.1.3"/>
    </reaction>
</comment>
<keyword evidence="15" id="KW-1185">Reference proteome</keyword>
<dbReference type="InterPro" id="IPR013785">
    <property type="entry name" value="Aldolase_TIM"/>
</dbReference>
<dbReference type="InterPro" id="IPR034291">
    <property type="entry name" value="TMP_synthase"/>
</dbReference>
<evidence type="ECO:0000256" key="10">
    <source>
        <dbReference type="RuleBase" id="RU003826"/>
    </source>
</evidence>
<evidence type="ECO:0000313" key="14">
    <source>
        <dbReference type="EMBL" id="AKB74963.1"/>
    </source>
</evidence>
<feature type="binding site" evidence="9">
    <location>
        <position position="189"/>
    </location>
    <ligand>
        <name>2-[(2R,5Z)-2-carboxy-4-methylthiazol-5(2H)-ylidene]ethyl phosphate</name>
        <dbReference type="ChEBI" id="CHEBI:62899"/>
    </ligand>
</feature>
<dbReference type="GO" id="GO:0000287">
    <property type="term" value="F:magnesium ion binding"/>
    <property type="evidence" value="ECO:0007669"/>
    <property type="project" value="UniProtKB-UniRule"/>
</dbReference>
<comment type="pathway">
    <text evidence="1 9 11">Cofactor biosynthesis; thiamine diphosphate biosynthesis; thiamine phosphate from 4-amino-2-methyl-5-diphosphomethylpyrimidine and 4-methyl-5-(2-phosphoethyl)-thiazole: step 1/1.</text>
</comment>
<dbReference type="HAMAP" id="MF_00097">
    <property type="entry name" value="TMP_synthase"/>
    <property type="match status" value="1"/>
</dbReference>
<comment type="similarity">
    <text evidence="9 10">Belongs to the thiamine-phosphate synthase family.</text>
</comment>
<organism evidence="14 15">
    <name type="scientific">Methanosarcina lacustris Z-7289</name>
    <dbReference type="NCBI Taxonomy" id="1434111"/>
    <lineage>
        <taxon>Archaea</taxon>
        <taxon>Methanobacteriati</taxon>
        <taxon>Methanobacteriota</taxon>
        <taxon>Stenosarchaea group</taxon>
        <taxon>Methanomicrobia</taxon>
        <taxon>Methanosarcinales</taxon>
        <taxon>Methanosarcinaceae</taxon>
        <taxon>Methanosarcina</taxon>
    </lineage>
</organism>
<comment type="catalytic activity">
    <reaction evidence="8 9 10">
        <text>2-[(2R,5Z)-2-carboxy-4-methylthiazol-5(2H)-ylidene]ethyl phosphate + 4-amino-2-methyl-5-(diphosphooxymethyl)pyrimidine + 2 H(+) = thiamine phosphate + CO2 + diphosphate</text>
        <dbReference type="Rhea" id="RHEA:47844"/>
        <dbReference type="ChEBI" id="CHEBI:15378"/>
        <dbReference type="ChEBI" id="CHEBI:16526"/>
        <dbReference type="ChEBI" id="CHEBI:33019"/>
        <dbReference type="ChEBI" id="CHEBI:37575"/>
        <dbReference type="ChEBI" id="CHEBI:57841"/>
        <dbReference type="ChEBI" id="CHEBI:62899"/>
        <dbReference type="EC" id="2.5.1.3"/>
    </reaction>
</comment>
<evidence type="ECO:0000256" key="8">
    <source>
        <dbReference type="ARBA" id="ARBA00047883"/>
    </source>
</evidence>
<dbReference type="FunFam" id="3.20.20.70:FF:000096">
    <property type="entry name" value="Thiamine-phosphate synthase"/>
    <property type="match status" value="1"/>
</dbReference>
<proteinExistence type="inferred from homology"/>
<dbReference type="EC" id="2.5.1.3" evidence="9"/>
<evidence type="ECO:0000313" key="15">
    <source>
        <dbReference type="Proteomes" id="UP000033072"/>
    </source>
</evidence>
<feature type="binding site" evidence="9">
    <location>
        <begin position="62"/>
        <end position="66"/>
    </location>
    <ligand>
        <name>4-amino-2-methyl-5-(diphosphooxymethyl)pyrimidine</name>
        <dbReference type="ChEBI" id="CHEBI:57841"/>
    </ligand>
</feature>
<feature type="binding site" evidence="9">
    <location>
        <position position="132"/>
    </location>
    <ligand>
        <name>4-amino-2-methyl-5-(diphosphooxymethyl)pyrimidine</name>
        <dbReference type="ChEBI" id="CHEBI:57841"/>
    </ligand>
</feature>
<dbReference type="STRING" id="1434111.MSLAZ_1702"/>
<feature type="binding site" evidence="9">
    <location>
        <position position="94"/>
    </location>
    <ligand>
        <name>Mg(2+)</name>
        <dbReference type="ChEBI" id="CHEBI:18420"/>
    </ligand>
</feature>
<accession>A0A0E3S7G6</accession>
<dbReference type="GO" id="GO:0004789">
    <property type="term" value="F:thiamine-phosphate diphosphorylase activity"/>
    <property type="evidence" value="ECO:0007669"/>
    <property type="project" value="UniProtKB-UniRule"/>
</dbReference>
<dbReference type="InterPro" id="IPR036206">
    <property type="entry name" value="ThiamineP_synth_sf"/>
</dbReference>
<comment type="catalytic activity">
    <reaction evidence="7 9 10">
        <text>2-(2-carboxy-4-methylthiazol-5-yl)ethyl phosphate + 4-amino-2-methyl-5-(diphosphooxymethyl)pyrimidine + 2 H(+) = thiamine phosphate + CO2 + diphosphate</text>
        <dbReference type="Rhea" id="RHEA:47848"/>
        <dbReference type="ChEBI" id="CHEBI:15378"/>
        <dbReference type="ChEBI" id="CHEBI:16526"/>
        <dbReference type="ChEBI" id="CHEBI:33019"/>
        <dbReference type="ChEBI" id="CHEBI:37575"/>
        <dbReference type="ChEBI" id="CHEBI:57841"/>
        <dbReference type="ChEBI" id="CHEBI:62890"/>
        <dbReference type="EC" id="2.5.1.3"/>
    </reaction>
</comment>
<sequence length="237" mass="25881">MDQKNSTQKNFTQKNSNKNNFNQKNSLLKEIDFYLVTDSGLSKKGTLSDVTEAVEAGCKIIQYREKNKSTKEMVDEAFEIKRICGERAIFLVNDRIDVALAVDADGVHIGQEDMPIETARKLMGADKIIGLTVHNVKEAIEAEKSGADYLGLGSIFDTATKKDAGKGIGPASIREVKNAINIPIAAIGGINKENCKIVVENGADSLVAISAVVCSDNVKRETKYFIDIVQKIKNRSV</sequence>
<dbReference type="Proteomes" id="UP000033072">
    <property type="component" value="Chromosome"/>
</dbReference>
<reference evidence="14 15" key="1">
    <citation type="submission" date="2014-07" db="EMBL/GenBank/DDBJ databases">
        <title>Methanogenic archaea and the global carbon cycle.</title>
        <authorList>
            <person name="Henriksen J.R."/>
            <person name="Luke J."/>
            <person name="Reinhart S."/>
            <person name="Benedict M.N."/>
            <person name="Youngblut N.D."/>
            <person name="Metcalf M.E."/>
            <person name="Whitaker R.J."/>
            <person name="Metcalf W.W."/>
        </authorList>
    </citation>
    <scope>NUCLEOTIDE SEQUENCE [LARGE SCALE GENOMIC DNA]</scope>
    <source>
        <strain evidence="14 15">Z-7289</strain>
    </source>
</reference>
<dbReference type="GO" id="GO:0009228">
    <property type="term" value="P:thiamine biosynthetic process"/>
    <property type="evidence" value="ECO:0007669"/>
    <property type="project" value="UniProtKB-KW"/>
</dbReference>
<dbReference type="PANTHER" id="PTHR20857:SF23">
    <property type="entry name" value="THIAMINE BIOSYNTHETIC BIFUNCTIONAL ENZYME"/>
    <property type="match status" value="1"/>
</dbReference>
<dbReference type="HOGENOM" id="CLU_018272_3_2_2"/>
<name>A0A0E3S7G6_9EURY</name>
<dbReference type="GO" id="GO:0009229">
    <property type="term" value="P:thiamine diphosphate biosynthetic process"/>
    <property type="evidence" value="ECO:0007669"/>
    <property type="project" value="UniProtKB-UniRule"/>
</dbReference>
<dbReference type="PANTHER" id="PTHR20857">
    <property type="entry name" value="THIAMINE-PHOSPHATE PYROPHOSPHORYLASE"/>
    <property type="match status" value="1"/>
</dbReference>
<dbReference type="NCBIfam" id="TIGR00693">
    <property type="entry name" value="thiE"/>
    <property type="match status" value="1"/>
</dbReference>
<feature type="binding site" evidence="9">
    <location>
        <begin position="209"/>
        <end position="210"/>
    </location>
    <ligand>
        <name>2-[(2R,5Z)-2-carboxy-4-methylthiazol-5(2H)-ylidene]ethyl phosphate</name>
        <dbReference type="ChEBI" id="CHEBI:62899"/>
    </ligand>
</feature>
<dbReference type="OrthoDB" id="85572at2157"/>
<evidence type="ECO:0000256" key="5">
    <source>
        <dbReference type="ARBA" id="ARBA00022977"/>
    </source>
</evidence>
<dbReference type="Gene3D" id="3.20.20.70">
    <property type="entry name" value="Aldolase class I"/>
    <property type="match status" value="1"/>
</dbReference>
<dbReference type="KEGG" id="mls:MSLAZ_1702"/>
<dbReference type="AlphaFoldDB" id="A0A0E3S7G6"/>
<dbReference type="PATRIC" id="fig|1434111.4.peg.2225"/>
<feature type="binding site" evidence="9">
    <location>
        <position position="113"/>
    </location>
    <ligand>
        <name>Mg(2+)</name>
        <dbReference type="ChEBI" id="CHEBI:18420"/>
    </ligand>
</feature>
<dbReference type="InterPro" id="IPR022998">
    <property type="entry name" value="ThiamineP_synth_TenI"/>
</dbReference>
<evidence type="ECO:0000256" key="9">
    <source>
        <dbReference type="HAMAP-Rule" id="MF_00097"/>
    </source>
</evidence>
<evidence type="ECO:0000256" key="1">
    <source>
        <dbReference type="ARBA" id="ARBA00005165"/>
    </source>
</evidence>
<gene>
    <name evidence="9" type="primary">thiE</name>
    <name evidence="14" type="ORF">MSLAZ_1702</name>
</gene>
<dbReference type="SUPFAM" id="SSF51391">
    <property type="entry name" value="Thiamin phosphate synthase"/>
    <property type="match status" value="1"/>
</dbReference>
<feature type="compositionally biased region" description="Low complexity" evidence="12">
    <location>
        <begin position="7"/>
        <end position="21"/>
    </location>
</feature>
<feature type="binding site" evidence="9">
    <location>
        <position position="93"/>
    </location>
    <ligand>
        <name>4-amino-2-methyl-5-(diphosphooxymethyl)pyrimidine</name>
        <dbReference type="ChEBI" id="CHEBI:57841"/>
    </ligand>
</feature>
<protein>
    <recommendedName>
        <fullName evidence="9">Thiamine-phosphate synthase</fullName>
        <shortName evidence="9">TP synthase</shortName>
        <shortName evidence="9">TPS</shortName>
        <ecNumber evidence="9">2.5.1.3</ecNumber>
    </recommendedName>
    <alternativeName>
        <fullName evidence="9">Thiamine-phosphate pyrophosphorylase</fullName>
        <shortName evidence="9">TMP pyrophosphorylase</shortName>
        <shortName evidence="9">TMP-PPase</shortName>
    </alternativeName>
</protein>
<dbReference type="GeneID" id="24806464"/>
<keyword evidence="5 9" id="KW-0784">Thiamine biosynthesis</keyword>
<dbReference type="UniPathway" id="UPA00060">
    <property type="reaction ID" value="UER00141"/>
</dbReference>
<feature type="domain" description="Thiamine phosphate synthase/TenI" evidence="13">
    <location>
        <begin position="33"/>
        <end position="212"/>
    </location>
</feature>